<accession>A0A6A5USA2</accession>
<dbReference type="InterPro" id="IPR048627">
    <property type="entry name" value="Sec10_HB"/>
</dbReference>
<dbReference type="OrthoDB" id="5554140at2759"/>
<name>A0A6A5USA2_9PLEO</name>
<sequence>MSNFKRAMPARHQNVVASLHTTQLVDDSKAVLPAELINTILDYLPVADMFRFAATSKRMQEMVYDDTRWIQRLRSMGCWNEAEARQRFDQAMRRKAEAQRTRASNGTGHGVPPPGGAPKGSTTLFDAGLEEEIQRKSVEASARPRASTLDKNFEDMTLAHGAARAYRVDPNQALQVLSHVRSIRGMARQEYGQVYGALAPYYFDLARSKSHSDPVLFRTYRDPEQQARMLAQLKVFAKSDFAQGWNQREERLDTMMGIFENAVLREFEQGAEARDFDGRMKRYAQVLVSLNGGTAGIDSYIHNHPLLLDKEKLGNPKDCLRLAGSGQLSLQPSHDFFRGLAVALNEEAAIIDRVFPSTVDVLQPFLERVAEDVISDYVTALFDEAHDVSIETYLKAVSGVFDQALQLAMSLIPTKGSKPDFADEAMRIISRCFEQHVDLYLQEELDFFKRKSEAEVEAWEKRLTEEEQTAESFFMSNVSRQAAKRDFLTSFKKVVMAPVNVLPSFGSSGVSKPATNAATVSGQNLDITSRSSTPVPERAPSPRLEAPTSELAAKAAIMNSRLEGIRSLFSIEVALNLTHTAKASLERAARFVRLGGQSGEEAKEQCESIFIKMLQILGGRHMKPGFDKAVSHLSDYKPREVADHSNEGVAPLVAFLELVNVGDLIQQMIEVFYLQELVAAKLTDQDDFLSAACKEKKRFEQMLDERVAAGLNKGIDVLMDEVEYLCGTTQLPTDFNPPVGPNGSVQVSDVGPSHTAKRIVDVVSSHTSMLVGSTDKTVLDVFNQEVGLRLFTALCKHLKRQRISVDGAIKLISDMNAYNTYIVSLRNKSITQYFAALRELSQIYLIEPHHAKEIATIIADTDRYHGIFRAEEVYEYAERRADWYQIKGAVEKQMYGVGCLVM</sequence>
<dbReference type="Proteomes" id="UP000800036">
    <property type="component" value="Unassembled WGS sequence"/>
</dbReference>
<dbReference type="GO" id="GO:0000145">
    <property type="term" value="C:exocyst"/>
    <property type="evidence" value="ECO:0007669"/>
    <property type="project" value="TreeGrafter"/>
</dbReference>
<organism evidence="3 4">
    <name type="scientific">Bimuria novae-zelandiae CBS 107.79</name>
    <dbReference type="NCBI Taxonomy" id="1447943"/>
    <lineage>
        <taxon>Eukaryota</taxon>
        <taxon>Fungi</taxon>
        <taxon>Dikarya</taxon>
        <taxon>Ascomycota</taxon>
        <taxon>Pezizomycotina</taxon>
        <taxon>Dothideomycetes</taxon>
        <taxon>Pleosporomycetidae</taxon>
        <taxon>Pleosporales</taxon>
        <taxon>Massarineae</taxon>
        <taxon>Didymosphaeriaceae</taxon>
        <taxon>Bimuria</taxon>
    </lineage>
</organism>
<feature type="domain" description="F-box" evidence="2">
    <location>
        <begin position="26"/>
        <end position="72"/>
    </location>
</feature>
<dbReference type="GO" id="GO:0006887">
    <property type="term" value="P:exocytosis"/>
    <property type="evidence" value="ECO:0007669"/>
    <property type="project" value="TreeGrafter"/>
</dbReference>
<dbReference type="GO" id="GO:0006893">
    <property type="term" value="P:Golgi to plasma membrane transport"/>
    <property type="evidence" value="ECO:0007669"/>
    <property type="project" value="TreeGrafter"/>
</dbReference>
<dbReference type="Pfam" id="PF12937">
    <property type="entry name" value="F-box-like"/>
    <property type="match status" value="1"/>
</dbReference>
<gene>
    <name evidence="3" type="ORF">BU23DRAFT_17806</name>
</gene>
<evidence type="ECO:0000313" key="4">
    <source>
        <dbReference type="Proteomes" id="UP000800036"/>
    </source>
</evidence>
<feature type="compositionally biased region" description="Basic and acidic residues" evidence="1">
    <location>
        <begin position="91"/>
        <end position="100"/>
    </location>
</feature>
<feature type="region of interest" description="Disordered" evidence="1">
    <location>
        <begin position="91"/>
        <end position="123"/>
    </location>
</feature>
<dbReference type="InterPro" id="IPR009976">
    <property type="entry name" value="Sec10-like"/>
</dbReference>
<dbReference type="Pfam" id="PF07393">
    <property type="entry name" value="Sec10_HB"/>
    <property type="match status" value="1"/>
</dbReference>
<dbReference type="SUPFAM" id="SSF81383">
    <property type="entry name" value="F-box domain"/>
    <property type="match status" value="1"/>
</dbReference>
<dbReference type="InterPro" id="IPR036047">
    <property type="entry name" value="F-box-like_dom_sf"/>
</dbReference>
<dbReference type="PANTHER" id="PTHR12100:SF1">
    <property type="entry name" value="RECYCLIN-1"/>
    <property type="match status" value="1"/>
</dbReference>
<dbReference type="PROSITE" id="PS50181">
    <property type="entry name" value="FBOX"/>
    <property type="match status" value="1"/>
</dbReference>
<evidence type="ECO:0000259" key="2">
    <source>
        <dbReference type="PROSITE" id="PS50181"/>
    </source>
</evidence>
<protein>
    <submittedName>
        <fullName evidence="3">Secretion pathway protein Sls2/Rcy1</fullName>
    </submittedName>
</protein>
<dbReference type="PANTHER" id="PTHR12100">
    <property type="entry name" value="SEC10"/>
    <property type="match status" value="1"/>
</dbReference>
<feature type="compositionally biased region" description="Polar residues" evidence="1">
    <location>
        <begin position="521"/>
        <end position="534"/>
    </location>
</feature>
<dbReference type="Gene3D" id="1.20.1280.50">
    <property type="match status" value="1"/>
</dbReference>
<dbReference type="SMART" id="SM00256">
    <property type="entry name" value="FBOX"/>
    <property type="match status" value="1"/>
</dbReference>
<feature type="region of interest" description="Disordered" evidence="1">
    <location>
        <begin position="521"/>
        <end position="546"/>
    </location>
</feature>
<reference evidence="3" key="1">
    <citation type="journal article" date="2020" name="Stud. Mycol.">
        <title>101 Dothideomycetes genomes: a test case for predicting lifestyles and emergence of pathogens.</title>
        <authorList>
            <person name="Haridas S."/>
            <person name="Albert R."/>
            <person name="Binder M."/>
            <person name="Bloem J."/>
            <person name="Labutti K."/>
            <person name="Salamov A."/>
            <person name="Andreopoulos B."/>
            <person name="Baker S."/>
            <person name="Barry K."/>
            <person name="Bills G."/>
            <person name="Bluhm B."/>
            <person name="Cannon C."/>
            <person name="Castanera R."/>
            <person name="Culley D."/>
            <person name="Daum C."/>
            <person name="Ezra D."/>
            <person name="Gonzalez J."/>
            <person name="Henrissat B."/>
            <person name="Kuo A."/>
            <person name="Liang C."/>
            <person name="Lipzen A."/>
            <person name="Lutzoni F."/>
            <person name="Magnuson J."/>
            <person name="Mondo S."/>
            <person name="Nolan M."/>
            <person name="Ohm R."/>
            <person name="Pangilinan J."/>
            <person name="Park H.-J."/>
            <person name="Ramirez L."/>
            <person name="Alfaro M."/>
            <person name="Sun H."/>
            <person name="Tritt A."/>
            <person name="Yoshinaga Y."/>
            <person name="Zwiers L.-H."/>
            <person name="Turgeon B."/>
            <person name="Goodwin S."/>
            <person name="Spatafora J."/>
            <person name="Crous P."/>
            <person name="Grigoriev I."/>
        </authorList>
    </citation>
    <scope>NUCLEOTIDE SEQUENCE</scope>
    <source>
        <strain evidence="3">CBS 107.79</strain>
    </source>
</reference>
<evidence type="ECO:0000256" key="1">
    <source>
        <dbReference type="SAM" id="MobiDB-lite"/>
    </source>
</evidence>
<evidence type="ECO:0000313" key="3">
    <source>
        <dbReference type="EMBL" id="KAF1965786.1"/>
    </source>
</evidence>
<keyword evidence="4" id="KW-1185">Reference proteome</keyword>
<dbReference type="InterPro" id="IPR001810">
    <property type="entry name" value="F-box_dom"/>
</dbReference>
<dbReference type="AlphaFoldDB" id="A0A6A5USA2"/>
<proteinExistence type="predicted"/>
<dbReference type="EMBL" id="ML976756">
    <property type="protein sequence ID" value="KAF1965786.1"/>
    <property type="molecule type" value="Genomic_DNA"/>
</dbReference>